<dbReference type="CDD" id="cd06262">
    <property type="entry name" value="metallo-hydrolase-like_MBL-fold"/>
    <property type="match status" value="1"/>
</dbReference>
<dbReference type="PANTHER" id="PTHR46233:SF1">
    <property type="entry name" value="CONSERVED PROTEIN"/>
    <property type="match status" value="1"/>
</dbReference>
<evidence type="ECO:0000313" key="3">
    <source>
        <dbReference type="Proteomes" id="UP001431656"/>
    </source>
</evidence>
<evidence type="ECO:0000259" key="1">
    <source>
        <dbReference type="SMART" id="SM00849"/>
    </source>
</evidence>
<dbReference type="SUPFAM" id="SSF56281">
    <property type="entry name" value="Metallo-hydrolase/oxidoreductase"/>
    <property type="match status" value="1"/>
</dbReference>
<dbReference type="InterPro" id="IPR001279">
    <property type="entry name" value="Metallo-B-lactamas"/>
</dbReference>
<reference evidence="2" key="1">
    <citation type="journal article" date="2024" name="Int. J. Syst. Evol. Microbiol.">
        <title>Brooklawnia propionicigenes sp. nov., a facultatively anaerobic, propionate-producing bacterium isolated from a methanogenic reactor treating waste from cattle farms.</title>
        <authorList>
            <person name="Akita Y."/>
            <person name="Ueki A."/>
            <person name="Tonouchi A."/>
            <person name="Sugawara Y."/>
            <person name="Honma S."/>
            <person name="Kaku N."/>
            <person name="Ueki K."/>
        </authorList>
    </citation>
    <scope>NUCLEOTIDE SEQUENCE</scope>
    <source>
        <strain evidence="2">SH051</strain>
    </source>
</reference>
<accession>A0AAN0K5Z8</accession>
<dbReference type="Proteomes" id="UP001431656">
    <property type="component" value="Chromosome"/>
</dbReference>
<organism evidence="2 3">
    <name type="scientific">Brooklawnia propionicigenes</name>
    <dbReference type="NCBI Taxonomy" id="3041175"/>
    <lineage>
        <taxon>Bacteria</taxon>
        <taxon>Bacillati</taxon>
        <taxon>Actinomycetota</taxon>
        <taxon>Actinomycetes</taxon>
        <taxon>Propionibacteriales</taxon>
        <taxon>Propionibacteriaceae</taxon>
        <taxon>Brooklawnia</taxon>
    </lineage>
</organism>
<proteinExistence type="predicted"/>
<dbReference type="SMART" id="SM00849">
    <property type="entry name" value="Lactamase_B"/>
    <property type="match status" value="1"/>
</dbReference>
<dbReference type="InterPro" id="IPR051453">
    <property type="entry name" value="MBL_Glyoxalase_II"/>
</dbReference>
<feature type="domain" description="Metallo-beta-lactamase" evidence="1">
    <location>
        <begin position="32"/>
        <end position="199"/>
    </location>
</feature>
<dbReference type="PANTHER" id="PTHR46233">
    <property type="entry name" value="HYDROXYACYLGLUTATHIONE HYDROLASE GLOC"/>
    <property type="match status" value="1"/>
</dbReference>
<dbReference type="EMBL" id="AP028056">
    <property type="protein sequence ID" value="BEH01203.1"/>
    <property type="molecule type" value="Genomic_DNA"/>
</dbReference>
<sequence>MTGLFHTSAHDSPVRFDAGNVSCTKVSVGPMDNNAYLLDAGGPVVLIDAADDAPRLLELIGDGGLAAVITTHRHHDHVGALAEVVRTTGAQAWTGAPDVEAIEQQTGVRSIPVWTGDLIEAGGIRLEVIGLVGHTPGSIALVLRSGRADEPVNIFTGDSLFPGGVGATGSAQQFNSLLADVSTKIFDRFDDETIIHPGHGDSTTIGVERPQLAQWRARGW</sequence>
<gene>
    <name evidence="2" type="ORF">brsh051_04840</name>
</gene>
<name>A0AAN0K5Z8_9ACTN</name>
<dbReference type="InterPro" id="IPR036866">
    <property type="entry name" value="RibonucZ/Hydroxyglut_hydro"/>
</dbReference>
<dbReference type="Gene3D" id="3.60.15.10">
    <property type="entry name" value="Ribonuclease Z/Hydroxyacylglutathione hydrolase-like"/>
    <property type="match status" value="1"/>
</dbReference>
<dbReference type="RefSeq" id="WP_286267231.1">
    <property type="nucleotide sequence ID" value="NZ_AP028056.1"/>
</dbReference>
<keyword evidence="3" id="KW-1185">Reference proteome</keyword>
<dbReference type="AlphaFoldDB" id="A0AAN0K5Z8"/>
<dbReference type="KEGG" id="broo:brsh051_04840"/>
<dbReference type="Pfam" id="PF00753">
    <property type="entry name" value="Lactamase_B"/>
    <property type="match status" value="1"/>
</dbReference>
<evidence type="ECO:0000313" key="2">
    <source>
        <dbReference type="EMBL" id="BEH01203.1"/>
    </source>
</evidence>
<protein>
    <submittedName>
        <fullName evidence="2">MBL fold metallo-hydrolase</fullName>
    </submittedName>
</protein>